<organism evidence="1 2">
    <name type="scientific">Bombyx mori</name>
    <name type="common">Silk moth</name>
    <dbReference type="NCBI Taxonomy" id="7091"/>
    <lineage>
        <taxon>Eukaryota</taxon>
        <taxon>Metazoa</taxon>
        <taxon>Ecdysozoa</taxon>
        <taxon>Arthropoda</taxon>
        <taxon>Hexapoda</taxon>
        <taxon>Insecta</taxon>
        <taxon>Pterygota</taxon>
        <taxon>Neoptera</taxon>
        <taxon>Endopterygota</taxon>
        <taxon>Lepidoptera</taxon>
        <taxon>Glossata</taxon>
        <taxon>Ditrysia</taxon>
        <taxon>Bombycoidea</taxon>
        <taxon>Bombycidae</taxon>
        <taxon>Bombycinae</taxon>
        <taxon>Bombyx</taxon>
    </lineage>
</organism>
<dbReference type="Proteomes" id="UP000005204">
    <property type="component" value="Unassembled WGS sequence"/>
</dbReference>
<dbReference type="GeneID" id="101746353"/>
<proteinExistence type="predicted"/>
<dbReference type="SUPFAM" id="SSF53850">
    <property type="entry name" value="Periplasmic binding protein-like II"/>
    <property type="match status" value="1"/>
</dbReference>
<accession>A0A8R2HSV3</accession>
<dbReference type="PANTHER" id="PTHR35841">
    <property type="entry name" value="PHOSPHONATES-BINDING PERIPLASMIC PROTEIN"/>
    <property type="match status" value="1"/>
</dbReference>
<reference evidence="2" key="1">
    <citation type="journal article" date="2008" name="Insect Biochem. Mol. Biol.">
        <title>The genome of a lepidopteran model insect, the silkworm Bombyx mori.</title>
        <authorList>
            <consortium name="International Silkworm Genome Consortium"/>
        </authorList>
    </citation>
    <scope>NUCLEOTIDE SEQUENCE [LARGE SCALE GENOMIC DNA]</scope>
    <source>
        <strain evidence="2">p50T</strain>
    </source>
</reference>
<dbReference type="PANTHER" id="PTHR35841:SF1">
    <property type="entry name" value="PHOSPHONATES-BINDING PERIPLASMIC PROTEIN"/>
    <property type="match status" value="1"/>
</dbReference>
<dbReference type="EnsemblMetazoa" id="XM_021351943.2">
    <property type="protein sequence ID" value="XP_021207618.1"/>
    <property type="gene ID" value="LOC101746353"/>
</dbReference>
<dbReference type="RefSeq" id="XP_021207618.1">
    <property type="nucleotide sequence ID" value="XM_021351943.3"/>
</dbReference>
<dbReference type="AlphaFoldDB" id="A0A8R2HSV3"/>
<sequence>MAHTKPEIRLATYMCPSHPVQLYELIQDLLEETLDCYTSLIYESRNPGPFPDRPDPFGTDKVDIAFMTVAAYMKLRNDNNAFIDLLPVTPVFAHQMNVENKPGYFSDIIIHRDKKAHNVNTLLDLRGCTFAYSDDESLSGSKIILKTLKEKGENASFFGSLLTEVKQAIVKAFLNLPHTSEWKNKFAKFGILKFVHNSDVAYDGQVAQMWACQSEKLNVRYY</sequence>
<dbReference type="Pfam" id="PF12974">
    <property type="entry name" value="Phosphonate-bd"/>
    <property type="match status" value="1"/>
</dbReference>
<evidence type="ECO:0000313" key="1">
    <source>
        <dbReference type="EnsemblMetazoa" id="XP_021207618.1"/>
    </source>
</evidence>
<name>A0A8R2HSV3_BOMMO</name>
<protein>
    <submittedName>
        <fullName evidence="1">Uncharacterized protein</fullName>
    </submittedName>
</protein>
<reference evidence="1" key="2">
    <citation type="submission" date="2022-06" db="UniProtKB">
        <authorList>
            <consortium name="EnsemblMetazoa"/>
        </authorList>
    </citation>
    <scope>IDENTIFICATION</scope>
    <source>
        <strain evidence="1">p50T (Dazao)</strain>
    </source>
</reference>
<keyword evidence="2" id="KW-1185">Reference proteome</keyword>
<dbReference type="Gene3D" id="3.40.190.10">
    <property type="entry name" value="Periplasmic binding protein-like II"/>
    <property type="match status" value="1"/>
</dbReference>
<evidence type="ECO:0000313" key="2">
    <source>
        <dbReference type="Proteomes" id="UP000005204"/>
    </source>
</evidence>